<evidence type="ECO:0000313" key="6">
    <source>
        <dbReference type="Proteomes" id="UP000179807"/>
    </source>
</evidence>
<keyword evidence="6" id="KW-1185">Reference proteome</keyword>
<dbReference type="EMBL" id="MLAK01000685">
    <property type="protein sequence ID" value="OHT07803.1"/>
    <property type="molecule type" value="Genomic_DNA"/>
</dbReference>
<evidence type="ECO:0000313" key="5">
    <source>
        <dbReference type="EMBL" id="OHT07803.1"/>
    </source>
</evidence>
<keyword evidence="2" id="KW-0378">Hydrolase</keyword>
<evidence type="ECO:0000256" key="2">
    <source>
        <dbReference type="ARBA" id="ARBA00022801"/>
    </source>
</evidence>
<dbReference type="GO" id="GO:0004053">
    <property type="term" value="F:arginase activity"/>
    <property type="evidence" value="ECO:0007669"/>
    <property type="project" value="TreeGrafter"/>
</dbReference>
<dbReference type="GO" id="GO:0030145">
    <property type="term" value="F:manganese ion binding"/>
    <property type="evidence" value="ECO:0007669"/>
    <property type="project" value="TreeGrafter"/>
</dbReference>
<evidence type="ECO:0000256" key="3">
    <source>
        <dbReference type="ARBA" id="ARBA00023211"/>
    </source>
</evidence>
<reference evidence="5" key="1">
    <citation type="submission" date="2016-10" db="EMBL/GenBank/DDBJ databases">
        <authorList>
            <person name="Benchimol M."/>
            <person name="Almeida L.G."/>
            <person name="Vasconcelos A.T."/>
            <person name="Perreira-Neves A."/>
            <person name="Rosa I.A."/>
            <person name="Tasca T."/>
            <person name="Bogo M.R."/>
            <person name="de Souza W."/>
        </authorList>
    </citation>
    <scope>NUCLEOTIDE SEQUENCE [LARGE SCALE GENOMIC DNA]</scope>
    <source>
        <strain evidence="5">K</strain>
    </source>
</reference>
<gene>
    <name evidence="5" type="ORF">TRFO_23834</name>
</gene>
<comment type="caution">
    <text evidence="5">The sequence shown here is derived from an EMBL/GenBank/DDBJ whole genome shotgun (WGS) entry which is preliminary data.</text>
</comment>
<dbReference type="PANTHER" id="PTHR43782:SF3">
    <property type="entry name" value="ARGINASE"/>
    <property type="match status" value="1"/>
</dbReference>
<dbReference type="InterPro" id="IPR023696">
    <property type="entry name" value="Ureohydrolase_dom_sf"/>
</dbReference>
<name>A0A1J4K9A6_9EUKA</name>
<dbReference type="PANTHER" id="PTHR43782">
    <property type="entry name" value="ARGINASE"/>
    <property type="match status" value="1"/>
</dbReference>
<sequence>MNTNTLRLSYPQWQGGDPGYLMERLGEFSKQDATQGYILGSKILNLLVPPSDGPSAEIPISTSFTDDDLAVIDGIYAKKPILKQLTDAISIIKSHQPQKIITLGGECSVSLAPFSYLCNKYENDIAAIWFDAHPDFSLPKDSPTDIGFHAMPVSHLLGMGDQEVLSILPGKLPASNLLYAGLRATMPYHDERIKSLGIPRYTPQELRKNPNVISDWLKSKGCSKVIIHLDLDCIDPQELIAAVGRDPDGMKINEVIENIVEISKICEIVGFSVTEHMPTVEMKLRNLLHSLPVFD</sequence>
<dbReference type="RefSeq" id="XP_068360939.1">
    <property type="nucleotide sequence ID" value="XM_068503398.1"/>
</dbReference>
<dbReference type="SUPFAM" id="SSF52768">
    <property type="entry name" value="Arginase/deacetylase"/>
    <property type="match status" value="1"/>
</dbReference>
<organism evidence="5 6">
    <name type="scientific">Tritrichomonas foetus</name>
    <dbReference type="NCBI Taxonomy" id="1144522"/>
    <lineage>
        <taxon>Eukaryota</taxon>
        <taxon>Metamonada</taxon>
        <taxon>Parabasalia</taxon>
        <taxon>Tritrichomonadida</taxon>
        <taxon>Tritrichomonadidae</taxon>
        <taxon>Tritrichomonas</taxon>
    </lineage>
</organism>
<proteinExistence type="inferred from homology"/>
<protein>
    <submittedName>
        <fullName evidence="5">Arginase</fullName>
    </submittedName>
</protein>
<dbReference type="Pfam" id="PF00491">
    <property type="entry name" value="Arginase"/>
    <property type="match status" value="1"/>
</dbReference>
<dbReference type="GO" id="GO:0005829">
    <property type="term" value="C:cytosol"/>
    <property type="evidence" value="ECO:0007669"/>
    <property type="project" value="TreeGrafter"/>
</dbReference>
<comment type="similarity">
    <text evidence="4">Belongs to the arginase family.</text>
</comment>
<keyword evidence="3" id="KW-0464">Manganese</keyword>
<dbReference type="PRINTS" id="PR00116">
    <property type="entry name" value="ARGINASE"/>
</dbReference>
<accession>A0A1J4K9A6</accession>
<dbReference type="PROSITE" id="PS51409">
    <property type="entry name" value="ARGINASE_2"/>
    <property type="match status" value="1"/>
</dbReference>
<evidence type="ECO:0000256" key="1">
    <source>
        <dbReference type="ARBA" id="ARBA00022723"/>
    </source>
</evidence>
<dbReference type="Proteomes" id="UP000179807">
    <property type="component" value="Unassembled WGS sequence"/>
</dbReference>
<dbReference type="VEuPathDB" id="TrichDB:TRFO_23834"/>
<dbReference type="AlphaFoldDB" id="A0A1J4K9A6"/>
<dbReference type="Gene3D" id="3.40.800.10">
    <property type="entry name" value="Ureohydrolase domain"/>
    <property type="match status" value="1"/>
</dbReference>
<dbReference type="GO" id="GO:0005634">
    <property type="term" value="C:nucleus"/>
    <property type="evidence" value="ECO:0007669"/>
    <property type="project" value="TreeGrafter"/>
</dbReference>
<dbReference type="CDD" id="cd09999">
    <property type="entry name" value="Arginase-like_1"/>
    <property type="match status" value="1"/>
</dbReference>
<dbReference type="InterPro" id="IPR006035">
    <property type="entry name" value="Ureohydrolase"/>
</dbReference>
<dbReference type="OrthoDB" id="9992747at2759"/>
<dbReference type="GeneID" id="94838102"/>
<evidence type="ECO:0000256" key="4">
    <source>
        <dbReference type="PROSITE-ProRule" id="PRU00742"/>
    </source>
</evidence>
<keyword evidence="1" id="KW-0479">Metal-binding</keyword>